<name>A0ABT2TDY3_9FIRM</name>
<comment type="caution">
    <text evidence="3">The sequence shown here is derived from an EMBL/GenBank/DDBJ whole genome shotgun (WGS) entry which is preliminary data.</text>
</comment>
<dbReference type="SUPFAM" id="SSF56300">
    <property type="entry name" value="Metallo-dependent phosphatases"/>
    <property type="match status" value="1"/>
</dbReference>
<sequence>MMEGGRYSRERREAMRRRRARQVRKQMAVLGGGILVFVLAVSVVGVNIYKNSKEKKQRALVKSAVESCYGAFAAAKQETVQTADVDKEEADFADWFIKQYSQQAKGVLLEKAEKGKITQKDIYEATGETLQVLEDRRKGWLADEQTAEEHQIYLRESKGKKKAEITVAGDICFAEDGFVLDHYDETEGLEACISPEILDMTTQADVFYLNHEYCVSERGEPLEGKLYTFRAKPERMELLHQMGTDLVSLANNHVYDYGEEALLDTLEYLDGAKLPYVGGGKDKEEAVRPVYFIVNGIKIGFVAATNAEIVYYTPAATEDSPGVLEAYDTTEYKQIIKEASQECDYLIAYIHWGPEDTNQYADYQTEQGREFLASGADIVVGGHPHVLQGIEYADGKPIIYSMGDFWFNDETKYTGLLKLEITYDGLQEMSFVPCLQTGYTTQYISDKAEQREMYDFLQGLSPNAVIDDAGVITQKNE</sequence>
<evidence type="ECO:0000259" key="2">
    <source>
        <dbReference type="SMART" id="SM00854"/>
    </source>
</evidence>
<dbReference type="InterPro" id="IPR029052">
    <property type="entry name" value="Metallo-depent_PP-like"/>
</dbReference>
<dbReference type="PANTHER" id="PTHR33393:SF13">
    <property type="entry name" value="PGA BIOSYNTHESIS PROTEIN CAPA"/>
    <property type="match status" value="1"/>
</dbReference>
<dbReference type="Gene3D" id="3.60.21.10">
    <property type="match status" value="1"/>
</dbReference>
<evidence type="ECO:0000313" key="4">
    <source>
        <dbReference type="Proteomes" id="UP001652394"/>
    </source>
</evidence>
<dbReference type="InterPro" id="IPR019079">
    <property type="entry name" value="Capsule_synth_CapA"/>
</dbReference>
<protein>
    <submittedName>
        <fullName evidence="3">CapA family protein</fullName>
    </submittedName>
</protein>
<feature type="domain" description="Capsule synthesis protein CapA" evidence="2">
    <location>
        <begin position="164"/>
        <end position="409"/>
    </location>
</feature>
<dbReference type="Proteomes" id="UP001652394">
    <property type="component" value="Unassembled WGS sequence"/>
</dbReference>
<keyword evidence="4" id="KW-1185">Reference proteome</keyword>
<dbReference type="SMART" id="SM00854">
    <property type="entry name" value="PGA_cap"/>
    <property type="match status" value="1"/>
</dbReference>
<accession>A0ABT2TDY3</accession>
<evidence type="ECO:0000313" key="3">
    <source>
        <dbReference type="EMBL" id="MCU6748500.1"/>
    </source>
</evidence>
<dbReference type="CDD" id="cd07381">
    <property type="entry name" value="MPP_CapA"/>
    <property type="match status" value="1"/>
</dbReference>
<comment type="similarity">
    <text evidence="1">Belongs to the CapA family.</text>
</comment>
<dbReference type="Pfam" id="PF09587">
    <property type="entry name" value="PGA_cap"/>
    <property type="match status" value="1"/>
</dbReference>
<dbReference type="EMBL" id="JAOQJX010000024">
    <property type="protein sequence ID" value="MCU6748500.1"/>
    <property type="molecule type" value="Genomic_DNA"/>
</dbReference>
<proteinExistence type="inferred from homology"/>
<gene>
    <name evidence="3" type="ORF">OCV51_12685</name>
</gene>
<dbReference type="InterPro" id="IPR052169">
    <property type="entry name" value="CW_Biosynth-Accessory"/>
</dbReference>
<dbReference type="RefSeq" id="WP_242866576.1">
    <property type="nucleotide sequence ID" value="NZ_JAOQJX010000024.1"/>
</dbReference>
<evidence type="ECO:0000256" key="1">
    <source>
        <dbReference type="ARBA" id="ARBA00005662"/>
    </source>
</evidence>
<organism evidence="3 4">
    <name type="scientific">Faecalicatena acetigenes</name>
    <dbReference type="NCBI Taxonomy" id="2981790"/>
    <lineage>
        <taxon>Bacteria</taxon>
        <taxon>Bacillati</taxon>
        <taxon>Bacillota</taxon>
        <taxon>Clostridia</taxon>
        <taxon>Lachnospirales</taxon>
        <taxon>Lachnospiraceae</taxon>
        <taxon>Faecalicatena</taxon>
    </lineage>
</organism>
<dbReference type="PANTHER" id="PTHR33393">
    <property type="entry name" value="POLYGLUTAMINE SYNTHESIS ACCESSORY PROTEIN RV0574C-RELATED"/>
    <property type="match status" value="1"/>
</dbReference>
<reference evidence="3 4" key="1">
    <citation type="journal article" date="2021" name="ISME Commun">
        <title>Automated analysis of genomic sequences facilitates high-throughput and comprehensive description of bacteria.</title>
        <authorList>
            <person name="Hitch T.C.A."/>
        </authorList>
    </citation>
    <scope>NUCLEOTIDE SEQUENCE [LARGE SCALE GENOMIC DNA]</scope>
    <source>
        <strain evidence="3 4">H2_18</strain>
    </source>
</reference>